<evidence type="ECO:0000256" key="1">
    <source>
        <dbReference type="SAM" id="MobiDB-lite"/>
    </source>
</evidence>
<dbReference type="AlphaFoldDB" id="A0A0F6YG50"/>
<dbReference type="RefSeq" id="WP_157068606.1">
    <property type="nucleotide sequence ID" value="NZ_CP011125.1"/>
</dbReference>
<keyword evidence="4" id="KW-1185">Reference proteome</keyword>
<feature type="chain" id="PRO_5002512798" description="Lipoprotein" evidence="2">
    <location>
        <begin position="26"/>
        <end position="82"/>
    </location>
</feature>
<protein>
    <recommendedName>
        <fullName evidence="5">Lipoprotein</fullName>
    </recommendedName>
</protein>
<name>A0A0F6YG50_9BACT</name>
<proteinExistence type="predicted"/>
<reference evidence="3 4" key="1">
    <citation type="submission" date="2015-03" db="EMBL/GenBank/DDBJ databases">
        <title>Genome assembly of Sandaracinus amylolyticus DSM 53668.</title>
        <authorList>
            <person name="Sharma G."/>
            <person name="Subramanian S."/>
        </authorList>
    </citation>
    <scope>NUCLEOTIDE SEQUENCE [LARGE SCALE GENOMIC DNA]</scope>
    <source>
        <strain evidence="3 4">DSM 53668</strain>
    </source>
</reference>
<organism evidence="3 4">
    <name type="scientific">Sandaracinus amylolyticus</name>
    <dbReference type="NCBI Taxonomy" id="927083"/>
    <lineage>
        <taxon>Bacteria</taxon>
        <taxon>Pseudomonadati</taxon>
        <taxon>Myxococcota</taxon>
        <taxon>Polyangia</taxon>
        <taxon>Polyangiales</taxon>
        <taxon>Sandaracinaceae</taxon>
        <taxon>Sandaracinus</taxon>
    </lineage>
</organism>
<evidence type="ECO:0008006" key="5">
    <source>
        <dbReference type="Google" id="ProtNLM"/>
    </source>
</evidence>
<evidence type="ECO:0000256" key="2">
    <source>
        <dbReference type="SAM" id="SignalP"/>
    </source>
</evidence>
<keyword evidence="2" id="KW-0732">Signal</keyword>
<feature type="region of interest" description="Disordered" evidence="1">
    <location>
        <begin position="26"/>
        <end position="82"/>
    </location>
</feature>
<evidence type="ECO:0000313" key="3">
    <source>
        <dbReference type="EMBL" id="AKF03245.1"/>
    </source>
</evidence>
<feature type="signal peptide" evidence="2">
    <location>
        <begin position="1"/>
        <end position="25"/>
    </location>
</feature>
<gene>
    <name evidence="3" type="ORF">DB32_000394</name>
</gene>
<dbReference type="PROSITE" id="PS51257">
    <property type="entry name" value="PROKAR_LIPOPROTEIN"/>
    <property type="match status" value="1"/>
</dbReference>
<dbReference type="KEGG" id="samy:DB32_000394"/>
<feature type="compositionally biased region" description="Low complexity" evidence="1">
    <location>
        <begin position="26"/>
        <end position="41"/>
    </location>
</feature>
<dbReference type="Proteomes" id="UP000034883">
    <property type="component" value="Chromosome"/>
</dbReference>
<evidence type="ECO:0000313" key="4">
    <source>
        <dbReference type="Proteomes" id="UP000034883"/>
    </source>
</evidence>
<accession>A0A0F6YG50</accession>
<dbReference type="STRING" id="927083.DB32_000394"/>
<dbReference type="EMBL" id="CP011125">
    <property type="protein sequence ID" value="AKF03245.1"/>
    <property type="molecule type" value="Genomic_DNA"/>
</dbReference>
<sequence length="82" mass="8467">MRTRSFVLATALAAVLAACTRSFPAAFPTSSPASSDATEAPVADVGRALREDPPLPGEPTRGWHGLEPASVTPPHGGHDHAR</sequence>